<dbReference type="Pfam" id="PF00486">
    <property type="entry name" value="Trans_reg_C"/>
    <property type="match status" value="1"/>
</dbReference>
<evidence type="ECO:0000259" key="4">
    <source>
        <dbReference type="PROSITE" id="PS51755"/>
    </source>
</evidence>
<dbReference type="SUPFAM" id="SSF52540">
    <property type="entry name" value="P-loop containing nucleoside triphosphate hydrolases"/>
    <property type="match status" value="1"/>
</dbReference>
<dbReference type="PROSITE" id="PS51755">
    <property type="entry name" value="OMPR_PHOB"/>
    <property type="match status" value="1"/>
</dbReference>
<dbReference type="InterPro" id="IPR001867">
    <property type="entry name" value="OmpR/PhoB-type_DNA-bd"/>
</dbReference>
<dbReference type="InterPro" id="IPR049945">
    <property type="entry name" value="AAA_22"/>
</dbReference>
<dbReference type="Pfam" id="PF03704">
    <property type="entry name" value="BTAD"/>
    <property type="match status" value="1"/>
</dbReference>
<keyword evidence="2 3" id="KW-0238">DNA-binding</keyword>
<name>A0ABN3RWB0_9ACTN</name>
<feature type="domain" description="OmpR/PhoB-type" evidence="4">
    <location>
        <begin position="8"/>
        <end position="111"/>
    </location>
</feature>
<dbReference type="InterPro" id="IPR058852">
    <property type="entry name" value="HTH_77"/>
</dbReference>
<dbReference type="PRINTS" id="PR00364">
    <property type="entry name" value="DISEASERSIST"/>
</dbReference>
<dbReference type="SUPFAM" id="SSF48452">
    <property type="entry name" value="TPR-like"/>
    <property type="match status" value="3"/>
</dbReference>
<gene>
    <name evidence="5" type="ORF">GCM10010412_036150</name>
</gene>
<reference evidence="5 6" key="1">
    <citation type="journal article" date="2019" name="Int. J. Syst. Evol. Microbiol.">
        <title>The Global Catalogue of Microorganisms (GCM) 10K type strain sequencing project: providing services to taxonomists for standard genome sequencing and annotation.</title>
        <authorList>
            <consortium name="The Broad Institute Genomics Platform"/>
            <consortium name="The Broad Institute Genome Sequencing Center for Infectious Disease"/>
            <person name="Wu L."/>
            <person name="Ma J."/>
        </authorList>
    </citation>
    <scope>NUCLEOTIDE SEQUENCE [LARGE SCALE GENOMIC DNA]</scope>
    <source>
        <strain evidence="5 6">JCM 6835</strain>
    </source>
</reference>
<dbReference type="Gene3D" id="3.40.50.300">
    <property type="entry name" value="P-loop containing nucleotide triphosphate hydrolases"/>
    <property type="match status" value="1"/>
</dbReference>
<dbReference type="Gene3D" id="1.10.10.10">
    <property type="entry name" value="Winged helix-like DNA-binding domain superfamily/Winged helix DNA-binding domain"/>
    <property type="match status" value="1"/>
</dbReference>
<evidence type="ECO:0000313" key="6">
    <source>
        <dbReference type="Proteomes" id="UP001501666"/>
    </source>
</evidence>
<dbReference type="InterPro" id="IPR036388">
    <property type="entry name" value="WH-like_DNA-bd_sf"/>
</dbReference>
<dbReference type="PANTHER" id="PTHR47691:SF3">
    <property type="entry name" value="HTH-TYPE TRANSCRIPTIONAL REGULATOR RV0890C-RELATED"/>
    <property type="match status" value="1"/>
</dbReference>
<organism evidence="5 6">
    <name type="scientific">Nonomuraea recticatena</name>
    <dbReference type="NCBI Taxonomy" id="46178"/>
    <lineage>
        <taxon>Bacteria</taxon>
        <taxon>Bacillati</taxon>
        <taxon>Actinomycetota</taxon>
        <taxon>Actinomycetes</taxon>
        <taxon>Streptosporangiales</taxon>
        <taxon>Streptosporangiaceae</taxon>
        <taxon>Nonomuraea</taxon>
    </lineage>
</organism>
<dbReference type="Pfam" id="PF25872">
    <property type="entry name" value="HTH_77"/>
    <property type="match status" value="1"/>
</dbReference>
<evidence type="ECO:0000256" key="1">
    <source>
        <dbReference type="ARBA" id="ARBA00005820"/>
    </source>
</evidence>
<dbReference type="InterPro" id="IPR005158">
    <property type="entry name" value="BTAD"/>
</dbReference>
<protein>
    <submittedName>
        <fullName evidence="5">BTAD domain-containing putative transcriptional regulator</fullName>
    </submittedName>
</protein>
<dbReference type="CDD" id="cd15831">
    <property type="entry name" value="BTAD"/>
    <property type="match status" value="1"/>
</dbReference>
<dbReference type="PANTHER" id="PTHR47691">
    <property type="entry name" value="REGULATOR-RELATED"/>
    <property type="match status" value="1"/>
</dbReference>
<dbReference type="EMBL" id="BAAATE010000008">
    <property type="protein sequence ID" value="GAA2662406.1"/>
    <property type="molecule type" value="Genomic_DNA"/>
</dbReference>
<dbReference type="SUPFAM" id="SSF46894">
    <property type="entry name" value="C-terminal effector domain of the bipartite response regulators"/>
    <property type="match status" value="1"/>
</dbReference>
<dbReference type="Gene3D" id="1.25.40.10">
    <property type="entry name" value="Tetratricopeptide repeat domain"/>
    <property type="match status" value="3"/>
</dbReference>
<sequence>MVAAKLSEAFVSLSDMRFGVLGPLAVWSVEGRSLRIPEAKVRALLADLLAHAGRPVSADRLIDDLWGDAPPGKPAAALRVKVSQLRRVLEEAEPGGRQRLAFAPSGYVLRVDPGTLDTHRFEELVARASESDDPSTRCALLTEALELWRGAPYADVADEEFVRPVIARLAEQRLVALEEHAEARLELGQHGQLAAELADLVAAHPLRERLRAAHLRALYGAGRQSEALDSYADLRDRLREELGVDPGPDLVALHRAILEQDPALAPAPARARTNLPVPMTGLIGREAAAAEVRSLVAAHRLVTLTGPGGVGKTRLALEAAAGLDGVGPDGVYLVELAAHPSAGCVVDAIAAVVGVRDDRAAGRRGAGADERLVEVLRGKRMLLVLDNCEHVVEQVAAVAELLLRAAPSLRVLTTSQEALAIEGEMLFAVQPLDLPDGAGEPTASSAVQLFAARATAAAPGFTLDDGNAEAVAAICRRLDGIPLALELAASRMRVLSPAQLAERLDDRFRLLAGGRRDAPARQQTLRAMIDWSWELLTEAERVVLRRLAVHADGCTLEAAEAVCSGEGVRPADVLDLLARLVDRSLVVTVAGASGIRYRLLESVAAYCVERLAEAGELHCVKLRHAHHYLALAERADLRVAGQTRWLAMLDAESANIRTALDTAAHQGAADTALRLASAMAWHLMLRCRFDEGRRALVTALSVPGEAKRSLRAVAEIWHAGLTLRLGGCDDVVGQARNALAVLEAEGDAVQLATAQWLLGFVQWGQGELSASAELLSRSLATFEELGDRWGTAAALTGRAFQATIRGDFAAVEREGGRSLRLFEELGDHWGVLQAVEPLAMLAEIDGDYERAAGFHRRALAMAEELELWFEVSRSLSGLGRIALLAGDYARADELHERARRLAAEQAHPYAEQYAEIGLALSARRQGRFEAAEKHLRTWLDWIMKMEGEAGAALLLAELGFIAELRGDAEQALALHREGHAHAAATSDPRALALALEGMAGAVSLAGDHRGAARLLGAASAARESVGRPLPAAERGDVDRVIARCRQTLDEAAFLEEFAQGSAQPVAV</sequence>
<dbReference type="SMART" id="SM01043">
    <property type="entry name" value="BTAD"/>
    <property type="match status" value="1"/>
</dbReference>
<dbReference type="SMART" id="SM00862">
    <property type="entry name" value="Trans_reg_C"/>
    <property type="match status" value="1"/>
</dbReference>
<dbReference type="InterPro" id="IPR027417">
    <property type="entry name" value="P-loop_NTPase"/>
</dbReference>
<dbReference type="InterPro" id="IPR011990">
    <property type="entry name" value="TPR-like_helical_dom_sf"/>
</dbReference>
<proteinExistence type="inferred from homology"/>
<dbReference type="Pfam" id="PF13401">
    <property type="entry name" value="AAA_22"/>
    <property type="match status" value="1"/>
</dbReference>
<evidence type="ECO:0000256" key="3">
    <source>
        <dbReference type="PROSITE-ProRule" id="PRU01091"/>
    </source>
</evidence>
<comment type="similarity">
    <text evidence="1">Belongs to the AfsR/DnrI/RedD regulatory family.</text>
</comment>
<keyword evidence="6" id="KW-1185">Reference proteome</keyword>
<dbReference type="InterPro" id="IPR016032">
    <property type="entry name" value="Sig_transdc_resp-reg_C-effctor"/>
</dbReference>
<comment type="caution">
    <text evidence="5">The sequence shown here is derived from an EMBL/GenBank/DDBJ whole genome shotgun (WGS) entry which is preliminary data.</text>
</comment>
<evidence type="ECO:0000313" key="5">
    <source>
        <dbReference type="EMBL" id="GAA2662406.1"/>
    </source>
</evidence>
<dbReference type="Proteomes" id="UP001501666">
    <property type="component" value="Unassembled WGS sequence"/>
</dbReference>
<evidence type="ECO:0000256" key="2">
    <source>
        <dbReference type="ARBA" id="ARBA00023125"/>
    </source>
</evidence>
<accession>A0ABN3RWB0</accession>
<feature type="DNA-binding region" description="OmpR/PhoB-type" evidence="3">
    <location>
        <begin position="8"/>
        <end position="111"/>
    </location>
</feature>